<dbReference type="GO" id="GO:0032993">
    <property type="term" value="C:protein-DNA complex"/>
    <property type="evidence" value="ECO:0007669"/>
    <property type="project" value="TreeGrafter"/>
</dbReference>
<evidence type="ECO:0000259" key="4">
    <source>
        <dbReference type="PROSITE" id="PS50930"/>
    </source>
</evidence>
<feature type="modified residue" description="4-aspartylphosphate" evidence="2">
    <location>
        <position position="53"/>
    </location>
</feature>
<accession>A0A6I4U6G0</accession>
<organism evidence="5 6">
    <name type="scientific">Alteriqipengyuania halimionae</name>
    <dbReference type="NCBI Taxonomy" id="1926630"/>
    <lineage>
        <taxon>Bacteria</taxon>
        <taxon>Pseudomonadati</taxon>
        <taxon>Pseudomonadota</taxon>
        <taxon>Alphaproteobacteria</taxon>
        <taxon>Sphingomonadales</taxon>
        <taxon>Erythrobacteraceae</taxon>
        <taxon>Alteriqipengyuania</taxon>
    </lineage>
</organism>
<feature type="domain" description="HTH LytTR-type" evidence="4">
    <location>
        <begin position="158"/>
        <end position="261"/>
    </location>
</feature>
<protein>
    <submittedName>
        <fullName evidence="5">Response regulator</fullName>
    </submittedName>
</protein>
<dbReference type="Pfam" id="PF04397">
    <property type="entry name" value="LytTR"/>
    <property type="match status" value="1"/>
</dbReference>
<dbReference type="PROSITE" id="PS50930">
    <property type="entry name" value="HTH_LYTTR"/>
    <property type="match status" value="1"/>
</dbReference>
<dbReference type="AlphaFoldDB" id="A0A6I4U6G0"/>
<dbReference type="EMBL" id="WTYR01000001">
    <property type="protein sequence ID" value="MXP10042.1"/>
    <property type="molecule type" value="Genomic_DNA"/>
</dbReference>
<gene>
    <name evidence="5" type="ORF">GRI68_07595</name>
</gene>
<sequence length="261" mass="29179">MKVCLADDEALARERMRCMLALEDDVTIASESPDGEDALAMIERHQPDIVLLDIEMPKADGFDVVDALGAIRFTAAPPLIIFATAFPRLAAQAFDTGAVDFLTKPVRHERLQLALSRARETLTTRDAVDRLDKLRMHLEGLRADREEIEDTDVESRSIWVSQGAEAIRVDLAKVDHVAAEAEYIRLHCGEQSFLHRQSMRSFVDEAEALGFVRVHRSYAVSRKHCQQTQRTSWGGQQVVLTSGAVVPVGKKYRDRLADIVS</sequence>
<dbReference type="Proteomes" id="UP000429229">
    <property type="component" value="Unassembled WGS sequence"/>
</dbReference>
<dbReference type="OrthoDB" id="9786101at2"/>
<dbReference type="Gene3D" id="3.40.50.2300">
    <property type="match status" value="1"/>
</dbReference>
<dbReference type="PANTHER" id="PTHR48111:SF3">
    <property type="entry name" value="TRANSCRIPTIONAL REGULATORY PROTEIN BTSR"/>
    <property type="match status" value="1"/>
</dbReference>
<dbReference type="SMART" id="SM00448">
    <property type="entry name" value="REC"/>
    <property type="match status" value="1"/>
</dbReference>
<keyword evidence="1" id="KW-0238">DNA-binding</keyword>
<dbReference type="GO" id="GO:0000976">
    <property type="term" value="F:transcription cis-regulatory region binding"/>
    <property type="evidence" value="ECO:0007669"/>
    <property type="project" value="TreeGrafter"/>
</dbReference>
<dbReference type="PROSITE" id="PS50110">
    <property type="entry name" value="RESPONSE_REGULATORY"/>
    <property type="match status" value="1"/>
</dbReference>
<feature type="domain" description="Response regulatory" evidence="3">
    <location>
        <begin position="2"/>
        <end position="119"/>
    </location>
</feature>
<evidence type="ECO:0000259" key="3">
    <source>
        <dbReference type="PROSITE" id="PS50110"/>
    </source>
</evidence>
<dbReference type="InterPro" id="IPR011006">
    <property type="entry name" value="CheY-like_superfamily"/>
</dbReference>
<keyword evidence="6" id="KW-1185">Reference proteome</keyword>
<name>A0A6I4U6G0_9SPHN</name>
<evidence type="ECO:0000313" key="6">
    <source>
        <dbReference type="Proteomes" id="UP000429229"/>
    </source>
</evidence>
<dbReference type="SUPFAM" id="SSF52172">
    <property type="entry name" value="CheY-like"/>
    <property type="match status" value="1"/>
</dbReference>
<dbReference type="InterPro" id="IPR039420">
    <property type="entry name" value="WalR-like"/>
</dbReference>
<dbReference type="GO" id="GO:0006355">
    <property type="term" value="P:regulation of DNA-templated transcription"/>
    <property type="evidence" value="ECO:0007669"/>
    <property type="project" value="TreeGrafter"/>
</dbReference>
<dbReference type="InterPro" id="IPR001789">
    <property type="entry name" value="Sig_transdc_resp-reg_receiver"/>
</dbReference>
<dbReference type="GO" id="GO:0005829">
    <property type="term" value="C:cytosol"/>
    <property type="evidence" value="ECO:0007669"/>
    <property type="project" value="TreeGrafter"/>
</dbReference>
<evidence type="ECO:0000256" key="2">
    <source>
        <dbReference type="PROSITE-ProRule" id="PRU00169"/>
    </source>
</evidence>
<dbReference type="Gene3D" id="2.40.50.1020">
    <property type="entry name" value="LytTr DNA-binding domain"/>
    <property type="match status" value="1"/>
</dbReference>
<evidence type="ECO:0000256" key="1">
    <source>
        <dbReference type="ARBA" id="ARBA00023125"/>
    </source>
</evidence>
<evidence type="ECO:0000313" key="5">
    <source>
        <dbReference type="EMBL" id="MXP10042.1"/>
    </source>
</evidence>
<dbReference type="PANTHER" id="PTHR48111">
    <property type="entry name" value="REGULATOR OF RPOS"/>
    <property type="match status" value="1"/>
</dbReference>
<proteinExistence type="predicted"/>
<keyword evidence="2" id="KW-0597">Phosphoprotein</keyword>
<reference evidence="5 6" key="1">
    <citation type="submission" date="2019-12" db="EMBL/GenBank/DDBJ databases">
        <title>Genomic-based taxomic classification of the family Erythrobacteraceae.</title>
        <authorList>
            <person name="Xu L."/>
        </authorList>
    </citation>
    <scope>NUCLEOTIDE SEQUENCE [LARGE SCALE GENOMIC DNA]</scope>
    <source>
        <strain evidence="5 6">LMG 29519</strain>
    </source>
</reference>
<comment type="caution">
    <text evidence="5">The sequence shown here is derived from an EMBL/GenBank/DDBJ whole genome shotgun (WGS) entry which is preliminary data.</text>
</comment>
<dbReference type="GO" id="GO:0000156">
    <property type="term" value="F:phosphorelay response regulator activity"/>
    <property type="evidence" value="ECO:0007669"/>
    <property type="project" value="TreeGrafter"/>
</dbReference>
<dbReference type="SMART" id="SM00850">
    <property type="entry name" value="LytTR"/>
    <property type="match status" value="1"/>
</dbReference>
<dbReference type="RefSeq" id="WP_160616691.1">
    <property type="nucleotide sequence ID" value="NZ_WTYR01000001.1"/>
</dbReference>
<dbReference type="InterPro" id="IPR007492">
    <property type="entry name" value="LytTR_DNA-bd_dom"/>
</dbReference>
<dbReference type="Pfam" id="PF00072">
    <property type="entry name" value="Response_reg"/>
    <property type="match status" value="1"/>
</dbReference>